<dbReference type="AlphaFoldDB" id="A0A1Y1UY25"/>
<feature type="region of interest" description="Disordered" evidence="1">
    <location>
        <begin position="276"/>
        <end position="317"/>
    </location>
</feature>
<reference evidence="2 3" key="2">
    <citation type="submission" date="2016-08" db="EMBL/GenBank/DDBJ databases">
        <title>Pervasive Adenine N6-methylation of Active Genes in Fungi.</title>
        <authorList>
            <consortium name="DOE Joint Genome Institute"/>
            <person name="Mondo S.J."/>
            <person name="Dannebaum R.O."/>
            <person name="Kuo R.C."/>
            <person name="Labutti K."/>
            <person name="Haridas S."/>
            <person name="Kuo A."/>
            <person name="Salamov A."/>
            <person name="Ahrendt S.R."/>
            <person name="Lipzen A."/>
            <person name="Sullivan W."/>
            <person name="Andreopoulos W.B."/>
            <person name="Clum A."/>
            <person name="Lindquist E."/>
            <person name="Daum C."/>
            <person name="Ramamoorthy G.K."/>
            <person name="Gryganskyi A."/>
            <person name="Culley D."/>
            <person name="Magnuson J.K."/>
            <person name="James T.Y."/>
            <person name="O'Malley M.A."/>
            <person name="Stajich J.E."/>
            <person name="Spatafora J.W."/>
            <person name="Visel A."/>
            <person name="Grigoriev I.V."/>
        </authorList>
    </citation>
    <scope>NUCLEOTIDE SEQUENCE [LARGE SCALE GENOMIC DNA]</scope>
    <source>
        <strain evidence="3">finn</strain>
    </source>
</reference>
<keyword evidence="3" id="KW-1185">Reference proteome</keyword>
<accession>A0A1Y1UY25</accession>
<reference evidence="2 3" key="1">
    <citation type="submission" date="2016-08" db="EMBL/GenBank/DDBJ databases">
        <title>Genomes of anaerobic fungi encode conserved fungal cellulosomes for biomass hydrolysis.</title>
        <authorList>
            <consortium name="DOE Joint Genome Institute"/>
            <person name="Haitjema C.H."/>
            <person name="Gilmore S.P."/>
            <person name="Henske J.K."/>
            <person name="Solomon K.V."/>
            <person name="De Groot R."/>
            <person name="Kuo A."/>
            <person name="Mondo S.J."/>
            <person name="Salamov A.A."/>
            <person name="Labutti K."/>
            <person name="Zhao Z."/>
            <person name="Chiniquy J."/>
            <person name="Barry K."/>
            <person name="Brewer H.M."/>
            <person name="Purvine S.O."/>
            <person name="Wright A.T."/>
            <person name="Boxma B."/>
            <person name="Van Alen T."/>
            <person name="Hackstein J.H."/>
            <person name="Baker S.E."/>
            <person name="Grigoriev I.V."/>
            <person name="O'Malley M.A."/>
        </authorList>
    </citation>
    <scope>NUCLEOTIDE SEQUENCE [LARGE SCALE GENOMIC DNA]</scope>
    <source>
        <strain evidence="3">finn</strain>
    </source>
</reference>
<gene>
    <name evidence="2" type="ORF">BCR36DRAFT_463021</name>
</gene>
<sequence length="553" mass="65448">MDGELENIIETFINEYINSYNNYIINPIQCWFYIKQVLKNKRIKNNYNYAEQLQKIFIRCNELISVLGKDYIKINDSKNNSHFIKKIFYLERNDKSEKSYIELSNFLFKDIPDDKIVYIVSISGSYRTFKKVMDMKGKQDENNENSKFNINILGKVKFQNKNNDNDFESYTIEFNMNEKNNKIYCFVIVPKGNEKEKDKYIISDFFSLVSNKQLYKRRDSVTNFFFIDYLLGLENDIWYYMYSFFKEYSKVAKTQKFKDFFTFKLNFYSEKELEQENDKKNSLNKKKSNRNLGGASCSKVNDKKKGKRKNNDDFSNDKILYSTNTEKELEASVLEYLKNLEQENRKKNSLNKKKSNQNMDGPSCSNVNDEKKRKEKNKEDHYSNGNKRKRKPNKDSISNSKKLKNYNDSISPNKSKNKGKEKYNYNVISNNDDDDDNSNTLSTTEFQLTSNSNLELSSFPLLLYSNFNDNNNNNNYTLDINPTTSQYVIDQNINMNSMLNRNIIMNSILNPYYYGYNLLQSIQQNDNPISNLNSLNMQFSQQKNDDSQNNDPF</sequence>
<organism evidence="2 3">
    <name type="scientific">Piromyces finnis</name>
    <dbReference type="NCBI Taxonomy" id="1754191"/>
    <lineage>
        <taxon>Eukaryota</taxon>
        <taxon>Fungi</taxon>
        <taxon>Fungi incertae sedis</taxon>
        <taxon>Chytridiomycota</taxon>
        <taxon>Chytridiomycota incertae sedis</taxon>
        <taxon>Neocallimastigomycetes</taxon>
        <taxon>Neocallimastigales</taxon>
        <taxon>Neocallimastigaceae</taxon>
        <taxon>Piromyces</taxon>
    </lineage>
</organism>
<evidence type="ECO:0000313" key="2">
    <source>
        <dbReference type="EMBL" id="ORX42626.1"/>
    </source>
</evidence>
<dbReference type="EMBL" id="MCFH01000062">
    <property type="protein sequence ID" value="ORX42626.1"/>
    <property type="molecule type" value="Genomic_DNA"/>
</dbReference>
<name>A0A1Y1UY25_9FUNG</name>
<comment type="caution">
    <text evidence="2">The sequence shown here is derived from an EMBL/GenBank/DDBJ whole genome shotgun (WGS) entry which is preliminary data.</text>
</comment>
<evidence type="ECO:0000256" key="1">
    <source>
        <dbReference type="SAM" id="MobiDB-lite"/>
    </source>
</evidence>
<feature type="compositionally biased region" description="Basic and acidic residues" evidence="1">
    <location>
        <begin position="368"/>
        <end position="382"/>
    </location>
</feature>
<dbReference type="Proteomes" id="UP000193719">
    <property type="component" value="Unassembled WGS sequence"/>
</dbReference>
<evidence type="ECO:0000313" key="3">
    <source>
        <dbReference type="Proteomes" id="UP000193719"/>
    </source>
</evidence>
<proteinExistence type="predicted"/>
<feature type="compositionally biased region" description="Polar residues" evidence="1">
    <location>
        <begin position="395"/>
        <end position="414"/>
    </location>
</feature>
<feature type="region of interest" description="Disordered" evidence="1">
    <location>
        <begin position="344"/>
        <end position="442"/>
    </location>
</feature>
<protein>
    <submittedName>
        <fullName evidence="2">Uncharacterized protein</fullName>
    </submittedName>
</protein>